<dbReference type="Gene3D" id="3.60.15.10">
    <property type="entry name" value="Ribonuclease Z/Hydroxyacylglutathione hydrolase-like"/>
    <property type="match status" value="1"/>
</dbReference>
<evidence type="ECO:0000256" key="1">
    <source>
        <dbReference type="ARBA" id="ARBA00022723"/>
    </source>
</evidence>
<dbReference type="SMART" id="SM00849">
    <property type="entry name" value="Lactamase_B"/>
    <property type="match status" value="1"/>
</dbReference>
<evidence type="ECO:0000313" key="3">
    <source>
        <dbReference type="EMBL" id="QXZ22064.1"/>
    </source>
</evidence>
<keyword evidence="4" id="KW-1185">Reference proteome</keyword>
<protein>
    <submittedName>
        <fullName evidence="3">MBL fold metallo-hydrolase</fullName>
    </submittedName>
</protein>
<gene>
    <name evidence="3" type="ORF">I6L31_09830</name>
</gene>
<proteinExistence type="predicted"/>
<feature type="domain" description="Metallo-beta-lactamase" evidence="2">
    <location>
        <begin position="14"/>
        <end position="201"/>
    </location>
</feature>
<dbReference type="PANTHER" id="PTHR43084:SF1">
    <property type="entry name" value="PERSULFIDE DIOXYGENASE ETHE1, MITOCHONDRIAL"/>
    <property type="match status" value="1"/>
</dbReference>
<dbReference type="Proteomes" id="UP000827069">
    <property type="component" value="Chromosome"/>
</dbReference>
<dbReference type="PANTHER" id="PTHR43084">
    <property type="entry name" value="PERSULFIDE DIOXYGENASE ETHE1"/>
    <property type="match status" value="1"/>
</dbReference>
<dbReference type="RefSeq" id="WP_005001553.1">
    <property type="nucleotide sequence ID" value="NZ_CP079898.1"/>
</dbReference>
<dbReference type="CDD" id="cd07724">
    <property type="entry name" value="POD-like_MBL-fold"/>
    <property type="match status" value="1"/>
</dbReference>
<dbReference type="InterPro" id="IPR044528">
    <property type="entry name" value="POD-like_MBL-fold"/>
</dbReference>
<evidence type="ECO:0000259" key="2">
    <source>
        <dbReference type="SMART" id="SM00849"/>
    </source>
</evidence>
<sequence length="283" mass="32114">MALSIQAFLEPISSTFSYVIADTENKKCAVIDSVLDYEINSARTSTSHADEIIEYIQDHQYHLEWILETHIHADHLSAATYIKQKLGGRIGVSKHIHSVFEMFHPVYDLSPATVSQFDYFFEEDEVFELCGHQALALYVPGHTPADIAFKVGEHIFVGDTLFATDIGTARCDFPGGNAYQLYKSIMKILAFPNSTKIYLCHDYPPTYRSHEFLSTVDQQKKENIHIKQEVDKTSFVHMRQQRDSTLSPPQLLIYAIQINLAAGKFPPTSQNGVQYLKIPLNQI</sequence>
<accession>A0ABD7F154</accession>
<evidence type="ECO:0000313" key="4">
    <source>
        <dbReference type="Proteomes" id="UP000827069"/>
    </source>
</evidence>
<dbReference type="InterPro" id="IPR001279">
    <property type="entry name" value="Metallo-B-lactamas"/>
</dbReference>
<keyword evidence="1" id="KW-0479">Metal-binding</keyword>
<reference evidence="3 4" key="1">
    <citation type="submission" date="2021-07" db="EMBL/GenBank/DDBJ databases">
        <title>FDA dAtabase for Regulatory Grade micrObial Sequences (FDA-ARGOS): Supporting development and validation of Infectious Disease Dx tests.</title>
        <authorList>
            <person name="Sproer C."/>
            <person name="Gronow S."/>
            <person name="Severitt S."/>
            <person name="Schroder I."/>
            <person name="Tallon L."/>
            <person name="Sadzewicz L."/>
            <person name="Zhao X."/>
            <person name="Boylan J."/>
            <person name="Ott S."/>
            <person name="Bowen H."/>
            <person name="Vavikolanu K."/>
            <person name="Mehta A."/>
            <person name="Aluvathingal J."/>
            <person name="Nadendla S."/>
            <person name="Lowell S."/>
            <person name="Myers T."/>
            <person name="Yan Y."/>
        </authorList>
    </citation>
    <scope>NUCLEOTIDE SEQUENCE [LARGE SCALE GENOMIC DNA]</scope>
    <source>
        <strain evidence="3 4">FDAARGOS_1401</strain>
    </source>
</reference>
<dbReference type="GO" id="GO:0046872">
    <property type="term" value="F:metal ion binding"/>
    <property type="evidence" value="ECO:0007669"/>
    <property type="project" value="UniProtKB-KW"/>
</dbReference>
<dbReference type="EMBL" id="CP079898">
    <property type="protein sequence ID" value="QXZ22064.1"/>
    <property type="molecule type" value="Genomic_DNA"/>
</dbReference>
<name>A0ABD7F154_9GAMM</name>
<dbReference type="Pfam" id="PF00753">
    <property type="entry name" value="Lactamase_B"/>
    <property type="match status" value="1"/>
</dbReference>
<organism evidence="3 4">
    <name type="scientific">Acinetobacter septicus</name>
    <dbReference type="NCBI Taxonomy" id="465797"/>
    <lineage>
        <taxon>Bacteria</taxon>
        <taxon>Pseudomonadati</taxon>
        <taxon>Pseudomonadota</taxon>
        <taxon>Gammaproteobacteria</taxon>
        <taxon>Moraxellales</taxon>
        <taxon>Moraxellaceae</taxon>
        <taxon>Acinetobacter</taxon>
    </lineage>
</organism>
<dbReference type="InterPro" id="IPR036866">
    <property type="entry name" value="RibonucZ/Hydroxyglut_hydro"/>
</dbReference>
<dbReference type="InterPro" id="IPR051682">
    <property type="entry name" value="Mito_Persulfide_Diox"/>
</dbReference>
<dbReference type="SUPFAM" id="SSF56281">
    <property type="entry name" value="Metallo-hydrolase/oxidoreductase"/>
    <property type="match status" value="1"/>
</dbReference>
<dbReference type="AlphaFoldDB" id="A0ABD7F154"/>